<proteinExistence type="predicted"/>
<gene>
    <name evidence="3" type="ORF">CVT25_006866</name>
</gene>
<comment type="caution">
    <text evidence="3">The sequence shown here is derived from an EMBL/GenBank/DDBJ whole genome shotgun (WGS) entry which is preliminary data.</text>
</comment>
<evidence type="ECO:0000313" key="3">
    <source>
        <dbReference type="EMBL" id="PPQ83548.1"/>
    </source>
</evidence>
<name>A0A409WYE9_PSICY</name>
<dbReference type="InterPro" id="IPR028094">
    <property type="entry name" value="RTC4_C"/>
</dbReference>
<dbReference type="AlphaFoldDB" id="A0A409WYE9"/>
<dbReference type="InParanoid" id="A0A409WYE9"/>
<dbReference type="Pfam" id="PF14474">
    <property type="entry name" value="RTC4"/>
    <property type="match status" value="1"/>
</dbReference>
<dbReference type="EMBL" id="NHYD01003007">
    <property type="protein sequence ID" value="PPQ83548.1"/>
    <property type="molecule type" value="Genomic_DNA"/>
</dbReference>
<evidence type="ECO:0000259" key="2">
    <source>
        <dbReference type="Pfam" id="PF14474"/>
    </source>
</evidence>
<keyword evidence="4" id="KW-1185">Reference proteome</keyword>
<evidence type="ECO:0000256" key="1">
    <source>
        <dbReference type="SAM" id="MobiDB-lite"/>
    </source>
</evidence>
<organism evidence="3 4">
    <name type="scientific">Psilocybe cyanescens</name>
    <dbReference type="NCBI Taxonomy" id="93625"/>
    <lineage>
        <taxon>Eukaryota</taxon>
        <taxon>Fungi</taxon>
        <taxon>Dikarya</taxon>
        <taxon>Basidiomycota</taxon>
        <taxon>Agaricomycotina</taxon>
        <taxon>Agaricomycetes</taxon>
        <taxon>Agaricomycetidae</taxon>
        <taxon>Agaricales</taxon>
        <taxon>Agaricineae</taxon>
        <taxon>Strophariaceae</taxon>
        <taxon>Psilocybe</taxon>
    </lineage>
</organism>
<evidence type="ECO:0000313" key="4">
    <source>
        <dbReference type="Proteomes" id="UP000283269"/>
    </source>
</evidence>
<sequence length="239" mass="26677">ETLNQTLNNLAEYRSQTLEEAAAPASGNTQDKDDIQYLSKRAKNFWDSCRDLQWNALELDLDTFCEVVLAAHITNLLIRQDLECTYDKADKTRVESIHYGDIYNGLGSSEEESDKFDDIFRNIVAEGKKIKVTAVSTQTNNQDIAMVAIPPRFLQKDTPHNCVSEVPSALLNDVSPPTDDMSDTRLAPDDEVLPEIAIPSEAIEHHQESANKAGPGLHRSSRRAVPNPIPDNIYNTLLK</sequence>
<feature type="non-terminal residue" evidence="3">
    <location>
        <position position="1"/>
    </location>
</feature>
<feature type="region of interest" description="Disordered" evidence="1">
    <location>
        <begin position="206"/>
        <end position="232"/>
    </location>
</feature>
<dbReference type="Proteomes" id="UP000283269">
    <property type="component" value="Unassembled WGS sequence"/>
</dbReference>
<accession>A0A409WYE9</accession>
<feature type="domain" description="Restriction of telomere capping protein 4 C-terminal" evidence="2">
    <location>
        <begin position="60"/>
        <end position="102"/>
    </location>
</feature>
<reference evidence="3 4" key="1">
    <citation type="journal article" date="2018" name="Evol. Lett.">
        <title>Horizontal gene cluster transfer increased hallucinogenic mushroom diversity.</title>
        <authorList>
            <person name="Reynolds H.T."/>
            <person name="Vijayakumar V."/>
            <person name="Gluck-Thaler E."/>
            <person name="Korotkin H.B."/>
            <person name="Matheny P.B."/>
            <person name="Slot J.C."/>
        </authorList>
    </citation>
    <scope>NUCLEOTIDE SEQUENCE [LARGE SCALE GENOMIC DNA]</scope>
    <source>
        <strain evidence="3 4">2631</strain>
    </source>
</reference>
<protein>
    <recommendedName>
        <fullName evidence="2">Restriction of telomere capping protein 4 C-terminal domain-containing protein</fullName>
    </recommendedName>
</protein>